<name>A0A6A7VVY9_9BACT</name>
<proteinExistence type="predicted"/>
<protein>
    <recommendedName>
        <fullName evidence="3">DUF2971 domain-containing protein</fullName>
    </recommendedName>
</protein>
<sequence length="257" mass="30022">MINEKLKAGNVINLDLDTPIYKYIPFKYLKLMIQNSNLYFGKVSSWEDVYENWFLKEQMVLPTGEKGSAKELIPGVFGQSWTLQEESDAMWRIYSKLDRTQHDYLDDTAVRIKTTGRKLFDVIYTDDKDYNTSYIGTVSYLSQDDFLKMQNSLSPLNPMDLSEVFVKSYFFKRTPFEHEREVRPILIYPPKHENFGKDGVSFDIDFDNLIDEMVTDPRLTPDEYRTVRGQLIGLGAKSNKVRNSELYNIPPHTVHLL</sequence>
<dbReference type="Proteomes" id="UP000406735">
    <property type="component" value="Unassembled WGS sequence"/>
</dbReference>
<dbReference type="RefSeq" id="WP_153080582.1">
    <property type="nucleotide sequence ID" value="NZ_VZAU01000093.1"/>
</dbReference>
<evidence type="ECO:0000313" key="2">
    <source>
        <dbReference type="Proteomes" id="UP000406735"/>
    </source>
</evidence>
<organism evidence="1 2">
    <name type="scientific">Segatella copri</name>
    <dbReference type="NCBI Taxonomy" id="165179"/>
    <lineage>
        <taxon>Bacteria</taxon>
        <taxon>Pseudomonadati</taxon>
        <taxon>Bacteroidota</taxon>
        <taxon>Bacteroidia</taxon>
        <taxon>Bacteroidales</taxon>
        <taxon>Prevotellaceae</taxon>
        <taxon>Segatella</taxon>
    </lineage>
</organism>
<gene>
    <name evidence="1" type="ORF">F7D97_11315</name>
</gene>
<evidence type="ECO:0008006" key="3">
    <source>
        <dbReference type="Google" id="ProtNLM"/>
    </source>
</evidence>
<dbReference type="AlphaFoldDB" id="A0A6A7VVY9"/>
<evidence type="ECO:0000313" key="1">
    <source>
        <dbReference type="EMBL" id="MQN10492.1"/>
    </source>
</evidence>
<accession>A0A6A7VVY9</accession>
<reference evidence="1 2" key="1">
    <citation type="submission" date="2019-09" db="EMBL/GenBank/DDBJ databases">
        <title>Distinct polysaccharide growth profiles of human intestinal Prevotella copri isolates.</title>
        <authorList>
            <person name="Fehlner-Peach H."/>
            <person name="Magnabosco C."/>
            <person name="Raghavan V."/>
            <person name="Scher J.U."/>
            <person name="Tett A."/>
            <person name="Cox L.M."/>
            <person name="Gottsegen C."/>
            <person name="Watters A."/>
            <person name="Wiltshire- Gordon J.D."/>
            <person name="Segata N."/>
            <person name="Bonneau R."/>
            <person name="Littman D.R."/>
        </authorList>
    </citation>
    <scope>NUCLEOTIDE SEQUENCE [LARGE SCALE GENOMIC DNA]</scope>
    <source>
        <strain evidence="2">iK21513</strain>
    </source>
</reference>
<comment type="caution">
    <text evidence="1">The sequence shown here is derived from an EMBL/GenBank/DDBJ whole genome shotgun (WGS) entry which is preliminary data.</text>
</comment>
<dbReference type="EMBL" id="VZCY01000091">
    <property type="protein sequence ID" value="MQN10492.1"/>
    <property type="molecule type" value="Genomic_DNA"/>
</dbReference>